<dbReference type="GO" id="GO:0043161">
    <property type="term" value="P:proteasome-mediated ubiquitin-dependent protein catabolic process"/>
    <property type="evidence" value="ECO:0007669"/>
    <property type="project" value="TreeGrafter"/>
</dbReference>
<dbReference type="GO" id="GO:0061630">
    <property type="term" value="F:ubiquitin protein ligase activity"/>
    <property type="evidence" value="ECO:0007669"/>
    <property type="project" value="TreeGrafter"/>
</dbReference>
<gene>
    <name evidence="5" type="primary">LOC109483376</name>
</gene>
<evidence type="ECO:0000313" key="5">
    <source>
        <dbReference type="RefSeq" id="XP_019641939.1"/>
    </source>
</evidence>
<evidence type="ECO:0000256" key="3">
    <source>
        <dbReference type="SAM" id="SignalP"/>
    </source>
</evidence>
<evidence type="ECO:0000313" key="4">
    <source>
        <dbReference type="Proteomes" id="UP000515135"/>
    </source>
</evidence>
<evidence type="ECO:0000256" key="1">
    <source>
        <dbReference type="ARBA" id="ARBA00022737"/>
    </source>
</evidence>
<feature type="chain" id="PRO_5028476119" evidence="3">
    <location>
        <begin position="16"/>
        <end position="355"/>
    </location>
</feature>
<dbReference type="Pfam" id="PF01436">
    <property type="entry name" value="NHL"/>
    <property type="match status" value="2"/>
</dbReference>
<protein>
    <submittedName>
        <fullName evidence="5">E3 ubiquitin-protein ligase TRIM71-like</fullName>
    </submittedName>
</protein>
<name>A0A6P5A6Q2_BRABE</name>
<dbReference type="RefSeq" id="XP_019641939.1">
    <property type="nucleotide sequence ID" value="XM_019786380.1"/>
</dbReference>
<dbReference type="PROSITE" id="PS51125">
    <property type="entry name" value="NHL"/>
    <property type="match status" value="2"/>
</dbReference>
<dbReference type="PANTHER" id="PTHR24104">
    <property type="entry name" value="E3 UBIQUITIN-PROTEIN LIGASE NHLRC1-RELATED"/>
    <property type="match status" value="1"/>
</dbReference>
<accession>A0A6P5A6Q2</accession>
<keyword evidence="4" id="KW-1185">Reference proteome</keyword>
<evidence type="ECO:0000256" key="2">
    <source>
        <dbReference type="PROSITE-ProRule" id="PRU00504"/>
    </source>
</evidence>
<organism evidence="4 5">
    <name type="scientific">Branchiostoma belcheri</name>
    <name type="common">Amphioxus</name>
    <dbReference type="NCBI Taxonomy" id="7741"/>
    <lineage>
        <taxon>Eukaryota</taxon>
        <taxon>Metazoa</taxon>
        <taxon>Chordata</taxon>
        <taxon>Cephalochordata</taxon>
        <taxon>Leptocardii</taxon>
        <taxon>Amphioxiformes</taxon>
        <taxon>Branchiostomatidae</taxon>
        <taxon>Branchiostoma</taxon>
    </lineage>
</organism>
<dbReference type="SUPFAM" id="SSF63829">
    <property type="entry name" value="Calcium-dependent phosphotriesterase"/>
    <property type="match status" value="1"/>
</dbReference>
<dbReference type="GO" id="GO:0000209">
    <property type="term" value="P:protein polyubiquitination"/>
    <property type="evidence" value="ECO:0007669"/>
    <property type="project" value="TreeGrafter"/>
</dbReference>
<dbReference type="FunFam" id="2.120.10.30:FF:000064">
    <property type="entry name" value="Uncharacterized protein"/>
    <property type="match status" value="1"/>
</dbReference>
<dbReference type="Proteomes" id="UP000515135">
    <property type="component" value="Unplaced"/>
</dbReference>
<feature type="signal peptide" evidence="3">
    <location>
        <begin position="1"/>
        <end position="15"/>
    </location>
</feature>
<proteinExistence type="predicted"/>
<dbReference type="InterPro" id="IPR001258">
    <property type="entry name" value="NHL_repeat"/>
</dbReference>
<keyword evidence="1" id="KW-0677">Repeat</keyword>
<dbReference type="Gene3D" id="2.120.10.30">
    <property type="entry name" value="TolB, C-terminal domain"/>
    <property type="match status" value="1"/>
</dbReference>
<dbReference type="GeneID" id="109483376"/>
<feature type="repeat" description="NHL" evidence="2">
    <location>
        <begin position="275"/>
        <end position="311"/>
    </location>
</feature>
<reference evidence="5" key="1">
    <citation type="submission" date="2025-08" db="UniProtKB">
        <authorList>
            <consortium name="RefSeq"/>
        </authorList>
    </citation>
    <scope>IDENTIFICATION</scope>
    <source>
        <tissue evidence="5">Gonad</tissue>
    </source>
</reference>
<dbReference type="KEGG" id="bbel:109483376"/>
<dbReference type="CDD" id="cd05819">
    <property type="entry name" value="NHL"/>
    <property type="match status" value="1"/>
</dbReference>
<dbReference type="AlphaFoldDB" id="A0A6P5A6Q2"/>
<dbReference type="OrthoDB" id="10020332at2759"/>
<dbReference type="InterPro" id="IPR050952">
    <property type="entry name" value="TRIM-NHL_E3_ligases"/>
</dbReference>
<keyword evidence="3" id="KW-0732">Signal</keyword>
<dbReference type="PANTHER" id="PTHR24104:SF50">
    <property type="entry name" value="SMP-30_GLUCONOLACTONASE_LRE-LIKE REGION DOMAIN-CONTAINING PROTEIN"/>
    <property type="match status" value="1"/>
</dbReference>
<dbReference type="InterPro" id="IPR011042">
    <property type="entry name" value="6-blade_b-propeller_TolB-like"/>
</dbReference>
<sequence>MTAAVLGLCIVSGISLWLYFSTSPPQTTTTAATSAVTAATTKNAAAGCCSSVPTLPAVSNNSPRKKGGDGKLEKITFGGPGWRAGPGKFSNNYGVAVSADNEIFVTDFYNRRVQVFSINGAYLRLFPTIVSGECKKMGGCKTVYMHPSGVSFDVDPGYMWVVGQSKRHLNCKLYDVVVRYSTNGRLINKFDVGSTIFYPAIAMDVRNNKIIVGEKDRIMMFHPNGTLYWSSKLPGSFVEGVTSDREGNVLLTDGKKSVKVYNPSGVQSWEFGKIHGPGKGQLRFPKGICLDTSGRIIVANSNNRVDMFTSRGEFIRTIATMEEPWGIAMGPDGELVVTSPRTQTVTVFPRQMVRL</sequence>
<feature type="repeat" description="NHL" evidence="2">
    <location>
        <begin position="94"/>
        <end position="119"/>
    </location>
</feature>